<dbReference type="SMART" id="SM00470">
    <property type="entry name" value="ParB"/>
    <property type="match status" value="1"/>
</dbReference>
<dbReference type="InterPro" id="IPR041468">
    <property type="entry name" value="HTH_ParB/Spo0J"/>
</dbReference>
<reference evidence="4 5" key="1">
    <citation type="submission" date="2023-10" db="EMBL/GenBank/DDBJ databases">
        <title>Phytobacter spp. The emergence of a new genus of hospital-origin enterobacteria encoding carbapenemases in Argentina.</title>
        <authorList>
            <person name="Vay C."/>
            <person name="Almuzara M."/>
            <person name="Traglia G.M."/>
            <person name="Campos J."/>
        </authorList>
    </citation>
    <scope>NUCLEOTIDE SEQUENCE [LARGE SCALE GENOMIC DNA]</scope>
    <source>
        <strain evidence="4 5">CVMA36</strain>
    </source>
</reference>
<dbReference type="Pfam" id="PF17762">
    <property type="entry name" value="HTH_ParB"/>
    <property type="match status" value="1"/>
</dbReference>
<dbReference type="RefSeq" id="WP_317101719.1">
    <property type="nucleotide sequence ID" value="NZ_JAWJAC010000036.1"/>
</dbReference>
<dbReference type="SUPFAM" id="SSF109709">
    <property type="entry name" value="KorB DNA-binding domain-like"/>
    <property type="match status" value="1"/>
</dbReference>
<evidence type="ECO:0000256" key="2">
    <source>
        <dbReference type="SAM" id="MobiDB-lite"/>
    </source>
</evidence>
<feature type="domain" description="ParB-like N-terminal" evidence="3">
    <location>
        <begin position="42"/>
        <end position="139"/>
    </location>
</feature>
<protein>
    <submittedName>
        <fullName evidence="4">ParB N-terminal domain-containing protein</fullName>
    </submittedName>
</protein>
<evidence type="ECO:0000256" key="1">
    <source>
        <dbReference type="SAM" id="Coils"/>
    </source>
</evidence>
<accession>A0AB35RZ16</accession>
<dbReference type="EMBL" id="JAWJAC010000036">
    <property type="protein sequence ID" value="MDV2865915.1"/>
    <property type="molecule type" value="Genomic_DNA"/>
</dbReference>
<dbReference type="PANTHER" id="PTHR33375:SF7">
    <property type="entry name" value="CHROMOSOME 2-PARTITIONING PROTEIN PARB-RELATED"/>
    <property type="match status" value="1"/>
</dbReference>
<dbReference type="InterPro" id="IPR036086">
    <property type="entry name" value="ParB/Sulfiredoxin_sf"/>
</dbReference>
<feature type="region of interest" description="Disordered" evidence="2">
    <location>
        <begin position="1"/>
        <end position="22"/>
    </location>
</feature>
<dbReference type="Pfam" id="PF02195">
    <property type="entry name" value="ParB_N"/>
    <property type="match status" value="1"/>
</dbReference>
<evidence type="ECO:0000313" key="4">
    <source>
        <dbReference type="EMBL" id="MDV2865915.1"/>
    </source>
</evidence>
<dbReference type="Gene3D" id="1.10.10.2830">
    <property type="match status" value="1"/>
</dbReference>
<name>A0AB35RZ16_9ENTR</name>
<comment type="caution">
    <text evidence="4">The sequence shown here is derived from an EMBL/GenBank/DDBJ whole genome shotgun (WGS) entry which is preliminary data.</text>
</comment>
<keyword evidence="1" id="KW-0175">Coiled coil</keyword>
<feature type="coiled-coil region" evidence="1">
    <location>
        <begin position="337"/>
        <end position="364"/>
    </location>
</feature>
<dbReference type="Proteomes" id="UP001286589">
    <property type="component" value="Unassembled WGS sequence"/>
</dbReference>
<gene>
    <name evidence="4" type="ORF">R0H02_26130</name>
</gene>
<dbReference type="GO" id="GO:0007059">
    <property type="term" value="P:chromosome segregation"/>
    <property type="evidence" value="ECO:0007669"/>
    <property type="project" value="TreeGrafter"/>
</dbReference>
<dbReference type="GO" id="GO:0005694">
    <property type="term" value="C:chromosome"/>
    <property type="evidence" value="ECO:0007669"/>
    <property type="project" value="TreeGrafter"/>
</dbReference>
<feature type="compositionally biased region" description="Low complexity" evidence="2">
    <location>
        <begin position="655"/>
        <end position="675"/>
    </location>
</feature>
<sequence length="675" mass="74915">MADTNTKAKQSDKATRAAKSAKKTALSTEQKLIQLLADTPVQIFPYSRLSHTELNTRVIPHTDQEVEEMADTIEAMGILQNLIGTELPDGTIGIVGGEGRRRGTGILVMRGVLDADTPFVPVKVLPAELAVAASMIENGRRKNLHPSEQITGFRTLEQEGKTASQIAALMGYHPRHVQRCLKLANLAPFLLDALARDEITLEHCEVMTLADTHERQTQIWEEAKAQWCGRIPVPQTLRKMVTDDKMAISHPMFEFVGEEAYTAAGGILTADLFSDRDSTFADAALVKSVLAGKLTVLAARLKQEQGWGWAEFRMTKLNSKGEDRELYRFAMPEPVLTEEEQKRISELEEKIAEADNHDDEYEFQQQIDDIHCEATYREASPEFRAAHGIWVSWDVDNFQVQPGIRRLTDEDRTAEEQARQARENNVVTYTTPDIPADAYPATLVKAMSAERTLAVQAELAGRPDVSVALLTWTLCLDLFDRDYGHRNQPLKASVSSNQYHLASLAPSGEEGKALMALKAQKEKLQATLPENWSLDFTWLLSWSAEQVNTLLGFCAAHGISGIQERLYNRTNKSELDGLEAALDFDLRKWWQPDAESYFGKLTIAQIGKAYEQAGLSDKAVGILKLKRSDAAKAAAQDLNAKGWVPDWMTRPLPLTTADDASTDTTATPSTTDHAA</sequence>
<evidence type="ECO:0000259" key="3">
    <source>
        <dbReference type="SMART" id="SM00470"/>
    </source>
</evidence>
<dbReference type="AlphaFoldDB" id="A0AB35RZ16"/>
<dbReference type="CDD" id="cd16406">
    <property type="entry name" value="ParB_N_like"/>
    <property type="match status" value="1"/>
</dbReference>
<proteinExistence type="predicted"/>
<evidence type="ECO:0000313" key="5">
    <source>
        <dbReference type="Proteomes" id="UP001286589"/>
    </source>
</evidence>
<dbReference type="InterPro" id="IPR003115">
    <property type="entry name" value="ParB_N"/>
</dbReference>
<dbReference type="PANTHER" id="PTHR33375">
    <property type="entry name" value="CHROMOSOME-PARTITIONING PROTEIN PARB-RELATED"/>
    <property type="match status" value="1"/>
</dbReference>
<dbReference type="SUPFAM" id="SSF110849">
    <property type="entry name" value="ParB/Sulfiredoxin"/>
    <property type="match status" value="1"/>
</dbReference>
<dbReference type="InterPro" id="IPR050336">
    <property type="entry name" value="Chromosome_partition/occlusion"/>
</dbReference>
<keyword evidence="5" id="KW-1185">Reference proteome</keyword>
<feature type="region of interest" description="Disordered" evidence="2">
    <location>
        <begin position="654"/>
        <end position="675"/>
    </location>
</feature>
<organism evidence="4 5">
    <name type="scientific">Phytobacter ursingii</name>
    <dbReference type="NCBI Taxonomy" id="1972431"/>
    <lineage>
        <taxon>Bacteria</taxon>
        <taxon>Pseudomonadati</taxon>
        <taxon>Pseudomonadota</taxon>
        <taxon>Gammaproteobacteria</taxon>
        <taxon>Enterobacterales</taxon>
        <taxon>Enterobacteriaceae</taxon>
        <taxon>Phytobacter</taxon>
    </lineage>
</organism>